<organism evidence="3 4">
    <name type="scientific">Sordaria brevicollis</name>
    <dbReference type="NCBI Taxonomy" id="83679"/>
    <lineage>
        <taxon>Eukaryota</taxon>
        <taxon>Fungi</taxon>
        <taxon>Dikarya</taxon>
        <taxon>Ascomycota</taxon>
        <taxon>Pezizomycotina</taxon>
        <taxon>Sordariomycetes</taxon>
        <taxon>Sordariomycetidae</taxon>
        <taxon>Sordariales</taxon>
        <taxon>Sordariaceae</taxon>
        <taxon>Sordaria</taxon>
    </lineage>
</organism>
<dbReference type="AlphaFoldDB" id="A0AAE0UFB9"/>
<dbReference type="Proteomes" id="UP001281003">
    <property type="component" value="Unassembled WGS sequence"/>
</dbReference>
<dbReference type="Gene3D" id="3.30.160.60">
    <property type="entry name" value="Classic Zinc Finger"/>
    <property type="match status" value="1"/>
</dbReference>
<feature type="domain" description="C2H2-type" evidence="2">
    <location>
        <begin position="81"/>
        <end position="105"/>
    </location>
</feature>
<proteinExistence type="predicted"/>
<dbReference type="EMBL" id="JAUTDP010000002">
    <property type="protein sequence ID" value="KAK3401334.1"/>
    <property type="molecule type" value="Genomic_DNA"/>
</dbReference>
<gene>
    <name evidence="3" type="ORF">B0T20DRAFT_503921</name>
</gene>
<feature type="region of interest" description="Disordered" evidence="1">
    <location>
        <begin position="1"/>
        <end position="75"/>
    </location>
</feature>
<protein>
    <recommendedName>
        <fullName evidence="2">C2H2-type domain-containing protein</fullName>
    </recommendedName>
</protein>
<name>A0AAE0UFB9_SORBR</name>
<dbReference type="InterPro" id="IPR013087">
    <property type="entry name" value="Znf_C2H2_type"/>
</dbReference>
<evidence type="ECO:0000313" key="3">
    <source>
        <dbReference type="EMBL" id="KAK3401334.1"/>
    </source>
</evidence>
<evidence type="ECO:0000259" key="2">
    <source>
        <dbReference type="SMART" id="SM00355"/>
    </source>
</evidence>
<feature type="compositionally biased region" description="Polar residues" evidence="1">
    <location>
        <begin position="46"/>
        <end position="55"/>
    </location>
</feature>
<reference evidence="3" key="2">
    <citation type="submission" date="2023-07" db="EMBL/GenBank/DDBJ databases">
        <authorList>
            <consortium name="Lawrence Berkeley National Laboratory"/>
            <person name="Haridas S."/>
            <person name="Hensen N."/>
            <person name="Bonometti L."/>
            <person name="Westerberg I."/>
            <person name="Brannstrom I.O."/>
            <person name="Guillou S."/>
            <person name="Cros-Aarteil S."/>
            <person name="Calhoun S."/>
            <person name="Kuo A."/>
            <person name="Mondo S."/>
            <person name="Pangilinan J."/>
            <person name="Riley R."/>
            <person name="LaButti K."/>
            <person name="Andreopoulos B."/>
            <person name="Lipzen A."/>
            <person name="Chen C."/>
            <person name="Yanf M."/>
            <person name="Daum C."/>
            <person name="Ng V."/>
            <person name="Clum A."/>
            <person name="Steindorff A."/>
            <person name="Ohm R."/>
            <person name="Martin F."/>
            <person name="Silar P."/>
            <person name="Natvig D."/>
            <person name="Lalanne C."/>
            <person name="Gautier V."/>
            <person name="Ament-velasquez S.L."/>
            <person name="Kruys A."/>
            <person name="Hutchinson M.I."/>
            <person name="Powell A.J."/>
            <person name="Barry K."/>
            <person name="Miller A.N."/>
            <person name="Grigoriev I.V."/>
            <person name="Debuchy R."/>
            <person name="Gladieux P."/>
            <person name="Thoren M.H."/>
            <person name="Johannesson H."/>
        </authorList>
    </citation>
    <scope>NUCLEOTIDE SEQUENCE</scope>
    <source>
        <strain evidence="3">FGSC 1904</strain>
    </source>
</reference>
<feature type="compositionally biased region" description="Polar residues" evidence="1">
    <location>
        <begin position="66"/>
        <end position="75"/>
    </location>
</feature>
<evidence type="ECO:0000313" key="4">
    <source>
        <dbReference type="Proteomes" id="UP001281003"/>
    </source>
</evidence>
<sequence>MSNDPPIAHDDMDATPQLFLGAGYMRGEDKQPSEHGVPGYTPLPVSGNNNSTAAESSPDLPKPQAPNENTGTGRSASCHRFVCELCSFSSNTKRDYTRHLDTRKHRNNVHAGGGAGTNNMAQETGSGFHCPVPDCKYGVTGETISREDNLWRHIRKVHNIKKQG</sequence>
<reference evidence="3" key="1">
    <citation type="journal article" date="2023" name="Mol. Phylogenet. Evol.">
        <title>Genome-scale phylogeny and comparative genomics of the fungal order Sordariales.</title>
        <authorList>
            <person name="Hensen N."/>
            <person name="Bonometti L."/>
            <person name="Westerberg I."/>
            <person name="Brannstrom I.O."/>
            <person name="Guillou S."/>
            <person name="Cros-Aarteil S."/>
            <person name="Calhoun S."/>
            <person name="Haridas S."/>
            <person name="Kuo A."/>
            <person name="Mondo S."/>
            <person name="Pangilinan J."/>
            <person name="Riley R."/>
            <person name="LaButti K."/>
            <person name="Andreopoulos B."/>
            <person name="Lipzen A."/>
            <person name="Chen C."/>
            <person name="Yan M."/>
            <person name="Daum C."/>
            <person name="Ng V."/>
            <person name="Clum A."/>
            <person name="Steindorff A."/>
            <person name="Ohm R.A."/>
            <person name="Martin F."/>
            <person name="Silar P."/>
            <person name="Natvig D.O."/>
            <person name="Lalanne C."/>
            <person name="Gautier V."/>
            <person name="Ament-Velasquez S.L."/>
            <person name="Kruys A."/>
            <person name="Hutchinson M.I."/>
            <person name="Powell A.J."/>
            <person name="Barry K."/>
            <person name="Miller A.N."/>
            <person name="Grigoriev I.V."/>
            <person name="Debuchy R."/>
            <person name="Gladieux P."/>
            <person name="Hiltunen Thoren M."/>
            <person name="Johannesson H."/>
        </authorList>
    </citation>
    <scope>NUCLEOTIDE SEQUENCE</scope>
    <source>
        <strain evidence="3">FGSC 1904</strain>
    </source>
</reference>
<comment type="caution">
    <text evidence="3">The sequence shown here is derived from an EMBL/GenBank/DDBJ whole genome shotgun (WGS) entry which is preliminary data.</text>
</comment>
<dbReference type="SMART" id="SM00355">
    <property type="entry name" value="ZnF_C2H2"/>
    <property type="match status" value="2"/>
</dbReference>
<feature type="domain" description="C2H2-type" evidence="2">
    <location>
        <begin position="128"/>
        <end position="158"/>
    </location>
</feature>
<evidence type="ECO:0000256" key="1">
    <source>
        <dbReference type="SAM" id="MobiDB-lite"/>
    </source>
</evidence>
<accession>A0AAE0UFB9</accession>
<keyword evidence="4" id="KW-1185">Reference proteome</keyword>